<gene>
    <name evidence="2" type="ORF">SAMN04489730_3826</name>
</gene>
<evidence type="ECO:0000313" key="2">
    <source>
        <dbReference type="EMBL" id="SFW74768.1"/>
    </source>
</evidence>
<organism evidence="2 3">
    <name type="scientific">Amycolatopsis australiensis</name>
    <dbReference type="NCBI Taxonomy" id="546364"/>
    <lineage>
        <taxon>Bacteria</taxon>
        <taxon>Bacillati</taxon>
        <taxon>Actinomycetota</taxon>
        <taxon>Actinomycetes</taxon>
        <taxon>Pseudonocardiales</taxon>
        <taxon>Pseudonocardiaceae</taxon>
        <taxon>Amycolatopsis</taxon>
    </lineage>
</organism>
<keyword evidence="3" id="KW-1185">Reference proteome</keyword>
<dbReference type="RefSeq" id="WP_072477571.1">
    <property type="nucleotide sequence ID" value="NZ_FPJG01000006.1"/>
</dbReference>
<evidence type="ECO:0000313" key="3">
    <source>
        <dbReference type="Proteomes" id="UP000182740"/>
    </source>
</evidence>
<sequence length="90" mass="8972">MRRTLATAAAAGLTTVALLAGPGIAAAAPAETSSTAGWAGHPSSQLQRAQGGLVCTAIQDVDVAVDFLASVTVQDIPILSEAVPQQECSQ</sequence>
<name>A0A1K1RRJ7_9PSEU</name>
<feature type="chain" id="PRO_5012792205" evidence="1">
    <location>
        <begin position="28"/>
        <end position="90"/>
    </location>
</feature>
<feature type="signal peptide" evidence="1">
    <location>
        <begin position="1"/>
        <end position="27"/>
    </location>
</feature>
<keyword evidence="1" id="KW-0732">Signal</keyword>
<dbReference type="Proteomes" id="UP000182740">
    <property type="component" value="Unassembled WGS sequence"/>
</dbReference>
<proteinExistence type="predicted"/>
<dbReference type="EMBL" id="FPJG01000006">
    <property type="protein sequence ID" value="SFW74768.1"/>
    <property type="molecule type" value="Genomic_DNA"/>
</dbReference>
<accession>A0A1K1RRJ7</accession>
<evidence type="ECO:0000256" key="1">
    <source>
        <dbReference type="SAM" id="SignalP"/>
    </source>
</evidence>
<protein>
    <submittedName>
        <fullName evidence="2">Uncharacterized protein</fullName>
    </submittedName>
</protein>
<dbReference type="AlphaFoldDB" id="A0A1K1RRJ7"/>
<reference evidence="3" key="1">
    <citation type="submission" date="2016-11" db="EMBL/GenBank/DDBJ databases">
        <authorList>
            <person name="Varghese N."/>
            <person name="Submissions S."/>
        </authorList>
    </citation>
    <scope>NUCLEOTIDE SEQUENCE [LARGE SCALE GENOMIC DNA]</scope>
    <source>
        <strain evidence="3">DSM 44671</strain>
    </source>
</reference>